<reference evidence="1" key="1">
    <citation type="submission" date="2023-01" db="EMBL/GenBank/DDBJ databases">
        <title>Genome assembly of the deep-sea coral Lophelia pertusa.</title>
        <authorList>
            <person name="Herrera S."/>
            <person name="Cordes E."/>
        </authorList>
    </citation>
    <scope>NUCLEOTIDE SEQUENCE</scope>
    <source>
        <strain evidence="1">USNM1676648</strain>
        <tissue evidence="1">Polyp</tissue>
    </source>
</reference>
<evidence type="ECO:0000313" key="2">
    <source>
        <dbReference type="Proteomes" id="UP001163046"/>
    </source>
</evidence>
<dbReference type="EMBL" id="MU825407">
    <property type="protein sequence ID" value="KAJ7391215.1"/>
    <property type="molecule type" value="Genomic_DNA"/>
</dbReference>
<comment type="caution">
    <text evidence="1">The sequence shown here is derived from an EMBL/GenBank/DDBJ whole genome shotgun (WGS) entry which is preliminary data.</text>
</comment>
<protein>
    <submittedName>
        <fullName evidence="1">Uncharacterized protein</fullName>
    </submittedName>
</protein>
<dbReference type="AlphaFoldDB" id="A0A9X0D8Z4"/>
<gene>
    <name evidence="1" type="ORF">OS493_019346</name>
</gene>
<proteinExistence type="predicted"/>
<name>A0A9X0D8Z4_9CNID</name>
<sequence length="102" mass="11835">MLWLTTFEPGIQRNIIVLPQRGILSERLDDHEAHVYKCTRSFYRNESAPDLQRIFIYLTGVQVSHLSFSEKGGHMTSYNKSHRKAIHHIMQIDIVRTAAIAE</sequence>
<dbReference type="Proteomes" id="UP001163046">
    <property type="component" value="Unassembled WGS sequence"/>
</dbReference>
<accession>A0A9X0D8Z4</accession>
<organism evidence="1 2">
    <name type="scientific">Desmophyllum pertusum</name>
    <dbReference type="NCBI Taxonomy" id="174260"/>
    <lineage>
        <taxon>Eukaryota</taxon>
        <taxon>Metazoa</taxon>
        <taxon>Cnidaria</taxon>
        <taxon>Anthozoa</taxon>
        <taxon>Hexacorallia</taxon>
        <taxon>Scleractinia</taxon>
        <taxon>Caryophylliina</taxon>
        <taxon>Caryophylliidae</taxon>
        <taxon>Desmophyllum</taxon>
    </lineage>
</organism>
<evidence type="ECO:0000313" key="1">
    <source>
        <dbReference type="EMBL" id="KAJ7391215.1"/>
    </source>
</evidence>
<keyword evidence="2" id="KW-1185">Reference proteome</keyword>